<organism evidence="1 2">
    <name type="scientific">Corynebacterium qintianiae</name>
    <dbReference type="NCBI Taxonomy" id="2709392"/>
    <lineage>
        <taxon>Bacteria</taxon>
        <taxon>Bacillati</taxon>
        <taxon>Actinomycetota</taxon>
        <taxon>Actinomycetes</taxon>
        <taxon>Mycobacteriales</taxon>
        <taxon>Corynebacteriaceae</taxon>
        <taxon>Corynebacterium</taxon>
    </lineage>
</organism>
<dbReference type="RefSeq" id="WP_165003304.1">
    <property type="nucleotide sequence ID" value="NZ_CP064955.1"/>
</dbReference>
<dbReference type="EMBL" id="CP064955">
    <property type="protein sequence ID" value="QPK83433.1"/>
    <property type="molecule type" value="Genomic_DNA"/>
</dbReference>
<sequence length="132" mass="15423">MRFSLERFLESMQEKMKTFPDEYAGYFVQPVAAWISDDYVRVVFESQRSDERRLWGFKSDRRIHSSSQRNLTEDEVADWIYFAHIAGDYPALFNKSDGAHIDWRNTLGEGEPKTLAEVAEIPGSVQIPWKQT</sequence>
<accession>A0A7T0KP53</accession>
<dbReference type="AlphaFoldDB" id="A0A7T0KP53"/>
<proteinExistence type="predicted"/>
<protein>
    <submittedName>
        <fullName evidence="1">Uncharacterized protein</fullName>
    </submittedName>
</protein>
<dbReference type="Proteomes" id="UP000594586">
    <property type="component" value="Chromosome"/>
</dbReference>
<dbReference type="KEGG" id="cqn:G7Y29_01015"/>
<gene>
    <name evidence="1" type="ORF">G7Y29_01015</name>
</gene>
<keyword evidence="2" id="KW-1185">Reference proteome</keyword>
<name>A0A7T0KP53_9CORY</name>
<evidence type="ECO:0000313" key="2">
    <source>
        <dbReference type="Proteomes" id="UP000594586"/>
    </source>
</evidence>
<evidence type="ECO:0000313" key="1">
    <source>
        <dbReference type="EMBL" id="QPK83433.1"/>
    </source>
</evidence>
<reference evidence="1 2" key="1">
    <citation type="submission" date="2020-11" db="EMBL/GenBank/DDBJ databases">
        <title>Corynebacterium sp. MC1420.</title>
        <authorList>
            <person name="Zhou J."/>
        </authorList>
    </citation>
    <scope>NUCLEOTIDE SEQUENCE [LARGE SCALE GENOMIC DNA]</scope>
    <source>
        <strain evidence="1 2">MC1420</strain>
    </source>
</reference>